<dbReference type="PANTHER" id="PTHR34220:SF7">
    <property type="entry name" value="SENSOR HISTIDINE KINASE YPDA"/>
    <property type="match status" value="1"/>
</dbReference>
<proteinExistence type="predicted"/>
<name>A0A7L4ZSU8_9BACT</name>
<dbReference type="Proteomes" id="UP000326380">
    <property type="component" value="Unassembled WGS sequence"/>
</dbReference>
<dbReference type="InterPro" id="IPR050640">
    <property type="entry name" value="Bact_2-comp_sensor_kinase"/>
</dbReference>
<keyword evidence="2" id="KW-1185">Reference proteome</keyword>
<dbReference type="RefSeq" id="WP_151080400.1">
    <property type="nucleotide sequence ID" value="NZ_CP047647.1"/>
</dbReference>
<evidence type="ECO:0000313" key="1">
    <source>
        <dbReference type="EMBL" id="KAA9327170.1"/>
    </source>
</evidence>
<dbReference type="GO" id="GO:0016020">
    <property type="term" value="C:membrane"/>
    <property type="evidence" value="ECO:0007669"/>
    <property type="project" value="InterPro"/>
</dbReference>
<dbReference type="Gene3D" id="3.30.565.10">
    <property type="entry name" value="Histidine kinase-like ATPase, C-terminal domain"/>
    <property type="match status" value="1"/>
</dbReference>
<dbReference type="InterPro" id="IPR036890">
    <property type="entry name" value="HATPase_C_sf"/>
</dbReference>
<comment type="caution">
    <text evidence="1">The sequence shown here is derived from an EMBL/GenBank/DDBJ whole genome shotgun (WGS) entry which is preliminary data.</text>
</comment>
<sequence>MTNLGQMLRVVRPVVWFHLLVWTLFFLPTVLSYHSEYPASSALLMEGSYLFYFAVAIYFDRFLLRPWLLGCGHRVAYWVSTGVLALAYGWAGVYVTEVFFGWRDSLVRLITRFYFLGFIFAMIDAYFENQRKERHLHQLAAEHAHMQLSLLKAQVNPHFLFNTLNNLYALTLHNSPQSPAVVLQLAELMRYMFSTAPLEHVPLSKEVEHLRHYVELERLRLSQRAVVEFNAQGPFDGQQLPPMLLIPFVENAFKHGVEAATGRVFVTIDVALQGRELFLVVENSKPAHAEPAPANAGTGLPNVQKRLALLFPGRHQLSIDDEATTYRVSLQLAL</sequence>
<evidence type="ECO:0000313" key="2">
    <source>
        <dbReference type="Proteomes" id="UP000326380"/>
    </source>
</evidence>
<gene>
    <name evidence="1" type="ORF">F0P96_18205</name>
</gene>
<dbReference type="GO" id="GO:0000155">
    <property type="term" value="F:phosphorelay sensor kinase activity"/>
    <property type="evidence" value="ECO:0007669"/>
    <property type="project" value="InterPro"/>
</dbReference>
<dbReference type="InterPro" id="IPR010559">
    <property type="entry name" value="Sig_transdc_His_kin_internal"/>
</dbReference>
<dbReference type="PANTHER" id="PTHR34220">
    <property type="entry name" value="SENSOR HISTIDINE KINASE YPDA"/>
    <property type="match status" value="1"/>
</dbReference>
<dbReference type="EMBL" id="VTWU01000007">
    <property type="protein sequence ID" value="KAA9327170.1"/>
    <property type="molecule type" value="Genomic_DNA"/>
</dbReference>
<dbReference type="AlphaFoldDB" id="A0A7L4ZSU8"/>
<accession>A0A7L4ZSU8</accession>
<dbReference type="Pfam" id="PF06580">
    <property type="entry name" value="His_kinase"/>
    <property type="match status" value="1"/>
</dbReference>
<protein>
    <submittedName>
        <fullName evidence="1">Uncharacterized protein</fullName>
    </submittedName>
</protein>
<reference evidence="1 2" key="1">
    <citation type="submission" date="2019-09" db="EMBL/GenBank/DDBJ databases">
        <title>Genome sequence of Hymenobacter sp. M3.</title>
        <authorList>
            <person name="Srinivasan S."/>
        </authorList>
    </citation>
    <scope>NUCLEOTIDE SEQUENCE [LARGE SCALE GENOMIC DNA]</scope>
    <source>
        <strain evidence="1 2">M3</strain>
    </source>
</reference>
<organism evidence="1 2">
    <name type="scientific">Hymenobacter busanensis</name>
    <dbReference type="NCBI Taxonomy" id="2607656"/>
    <lineage>
        <taxon>Bacteria</taxon>
        <taxon>Pseudomonadati</taxon>
        <taxon>Bacteroidota</taxon>
        <taxon>Cytophagia</taxon>
        <taxon>Cytophagales</taxon>
        <taxon>Hymenobacteraceae</taxon>
        <taxon>Hymenobacter</taxon>
    </lineage>
</organism>